<dbReference type="NCBIfam" id="NF003677">
    <property type="entry name" value="PRK05305.1-1"/>
    <property type="match status" value="1"/>
</dbReference>
<evidence type="ECO:0000313" key="12">
    <source>
        <dbReference type="EMBL" id="CAG7599723.1"/>
    </source>
</evidence>
<dbReference type="NCBIfam" id="NF003679">
    <property type="entry name" value="PRK05305.1-3"/>
    <property type="match status" value="1"/>
</dbReference>
<keyword evidence="9" id="KW-1208">Phospholipid metabolism</keyword>
<feature type="transmembrane region" description="Helical" evidence="11">
    <location>
        <begin position="17"/>
        <end position="50"/>
    </location>
</feature>
<evidence type="ECO:0000256" key="7">
    <source>
        <dbReference type="ARBA" id="ARBA00023209"/>
    </source>
</evidence>
<proteinExistence type="inferred from homology"/>
<keyword evidence="13" id="KW-1185">Reference proteome</keyword>
<evidence type="ECO:0000256" key="11">
    <source>
        <dbReference type="SAM" id="Phobius"/>
    </source>
</evidence>
<evidence type="ECO:0000256" key="6">
    <source>
        <dbReference type="ARBA" id="ARBA00023145"/>
    </source>
</evidence>
<protein>
    <submittedName>
        <fullName evidence="12">Phosphatidylserine decarboxylase</fullName>
    </submittedName>
</protein>
<dbReference type="Proteomes" id="UP000837675">
    <property type="component" value="Unassembled WGS sequence"/>
</dbReference>
<evidence type="ECO:0000313" key="13">
    <source>
        <dbReference type="Proteomes" id="UP000837675"/>
    </source>
</evidence>
<dbReference type="InterPro" id="IPR003817">
    <property type="entry name" value="PS_Dcarbxylase"/>
</dbReference>
<evidence type="ECO:0000256" key="1">
    <source>
        <dbReference type="ARBA" id="ARBA00022475"/>
    </source>
</evidence>
<evidence type="ECO:0000256" key="4">
    <source>
        <dbReference type="ARBA" id="ARBA00023098"/>
    </source>
</evidence>
<keyword evidence="3" id="KW-0210">Decarboxylase</keyword>
<comment type="caution">
    <text evidence="12">The sequence shown here is derived from an EMBL/GenBank/DDBJ whole genome shotgun (WGS) entry which is preliminary data.</text>
</comment>
<dbReference type="HAMAP" id="MF_00664">
    <property type="entry name" value="PS_decarb_PSD_A"/>
    <property type="match status" value="1"/>
</dbReference>
<dbReference type="EMBL" id="CAJVAF010000348">
    <property type="protein sequence ID" value="CAG7599723.1"/>
    <property type="molecule type" value="Genomic_DNA"/>
</dbReference>
<organism evidence="12 13">
    <name type="scientific">Hyalomma marginatum</name>
    <dbReference type="NCBI Taxonomy" id="34627"/>
    <lineage>
        <taxon>Eukaryota</taxon>
        <taxon>Metazoa</taxon>
        <taxon>Ecdysozoa</taxon>
        <taxon>Arthropoda</taxon>
        <taxon>Chelicerata</taxon>
        <taxon>Arachnida</taxon>
        <taxon>Acari</taxon>
        <taxon>Parasitiformes</taxon>
        <taxon>Ixodida</taxon>
        <taxon>Ixodoidea</taxon>
        <taxon>Ixodidae</taxon>
        <taxon>Hyalomminae</taxon>
        <taxon>Hyalomma</taxon>
    </lineage>
</organism>
<keyword evidence="11" id="KW-0812">Transmembrane</keyword>
<keyword evidence="4" id="KW-0443">Lipid metabolism</keyword>
<evidence type="ECO:0000256" key="5">
    <source>
        <dbReference type="ARBA" id="ARBA00023136"/>
    </source>
</evidence>
<keyword evidence="5 11" id="KW-0472">Membrane</keyword>
<evidence type="ECO:0000256" key="3">
    <source>
        <dbReference type="ARBA" id="ARBA00022793"/>
    </source>
</evidence>
<gene>
    <name evidence="12" type="ORF">MHYMCMPASI_01120</name>
</gene>
<evidence type="ECO:0000256" key="10">
    <source>
        <dbReference type="ARBA" id="ARBA00023317"/>
    </source>
</evidence>
<evidence type="ECO:0000256" key="9">
    <source>
        <dbReference type="ARBA" id="ARBA00023264"/>
    </source>
</evidence>
<sequence length="233" mass="26199">MFESFKDWVPTIHKEGYVFVLCFALATFVLFAISNTFGWIGVILTIWCIYFFRDPERITPVAKCLVISPADGLIQRITRAAPPKELDMVEKEMTRISIFLNVFDVHVNRIAVDGVIEKAHYHPGKFLNASLDKASEDNERQSLLIKTPDNQNVALVQIAGLIARRIVCNAKENEQVFAGKRFGIIRFGSRVDVYLPDTAKILVAEGQTAIGGETIVARLSGANEKEEITWENR</sequence>
<dbReference type="GO" id="GO:0008654">
    <property type="term" value="P:phospholipid biosynthetic process"/>
    <property type="evidence" value="ECO:0007669"/>
    <property type="project" value="UniProtKB-KW"/>
</dbReference>
<dbReference type="PANTHER" id="PTHR35809">
    <property type="entry name" value="ARCHAETIDYLSERINE DECARBOXYLASE PROENZYME-RELATED"/>
    <property type="match status" value="1"/>
</dbReference>
<dbReference type="GO" id="GO:0004609">
    <property type="term" value="F:phosphatidylserine decarboxylase activity"/>
    <property type="evidence" value="ECO:0007669"/>
    <property type="project" value="InterPro"/>
</dbReference>
<keyword evidence="11" id="KW-1133">Transmembrane helix</keyword>
<name>A0A8S4C237_9ACAR</name>
<dbReference type="NCBIfam" id="NF003685">
    <property type="entry name" value="PRK05305.2-5"/>
    <property type="match status" value="1"/>
</dbReference>
<dbReference type="PANTHER" id="PTHR35809:SF1">
    <property type="entry name" value="ARCHAETIDYLSERINE DECARBOXYLASE PROENZYME-RELATED"/>
    <property type="match status" value="1"/>
</dbReference>
<reference evidence="12" key="1">
    <citation type="submission" date="2021-06" db="EMBL/GenBank/DDBJ databases">
        <authorList>
            <person name="Nardi T."/>
            <person name="Nardi T."/>
        </authorList>
    </citation>
    <scope>NUCLEOTIDE SEQUENCE</scope>
</reference>
<keyword evidence="7" id="KW-0594">Phospholipid biosynthesis</keyword>
<evidence type="ECO:0000256" key="2">
    <source>
        <dbReference type="ARBA" id="ARBA00022516"/>
    </source>
</evidence>
<evidence type="ECO:0000256" key="8">
    <source>
        <dbReference type="ARBA" id="ARBA00023239"/>
    </source>
</evidence>
<accession>A0A8S4C237</accession>
<keyword evidence="8" id="KW-0456">Lyase</keyword>
<keyword evidence="1" id="KW-1003">Cell membrane</keyword>
<dbReference type="AlphaFoldDB" id="A0A8S4C237"/>
<dbReference type="Pfam" id="PF02666">
    <property type="entry name" value="PS_Dcarbxylase"/>
    <property type="match status" value="1"/>
</dbReference>
<dbReference type="InterPro" id="IPR033175">
    <property type="entry name" value="PSD-A"/>
</dbReference>
<keyword evidence="10" id="KW-0670">Pyruvate</keyword>
<keyword evidence="2" id="KW-0444">Lipid biosynthesis</keyword>
<keyword evidence="6" id="KW-0865">Zymogen</keyword>
<dbReference type="NCBIfam" id="NF003678">
    <property type="entry name" value="PRK05305.1-2"/>
    <property type="match status" value="1"/>
</dbReference>